<dbReference type="EMBL" id="JASPKY010000001">
    <property type="protein sequence ID" value="KAK9759185.1"/>
    <property type="molecule type" value="Genomic_DNA"/>
</dbReference>
<evidence type="ECO:0000256" key="1">
    <source>
        <dbReference type="SAM" id="Phobius"/>
    </source>
</evidence>
<proteinExistence type="predicted"/>
<evidence type="ECO:0000313" key="2">
    <source>
        <dbReference type="EMBL" id="KAK9759185.1"/>
    </source>
</evidence>
<dbReference type="AlphaFoldDB" id="A0AAW1NK53"/>
<keyword evidence="1" id="KW-0472">Membrane</keyword>
<feature type="transmembrane region" description="Helical" evidence="1">
    <location>
        <begin position="173"/>
        <end position="191"/>
    </location>
</feature>
<protein>
    <submittedName>
        <fullName evidence="2">Uncharacterized protein</fullName>
    </submittedName>
</protein>
<keyword evidence="3" id="KW-1185">Reference proteome</keyword>
<keyword evidence="1" id="KW-0812">Transmembrane</keyword>
<comment type="caution">
    <text evidence="2">The sequence shown here is derived from an EMBL/GenBank/DDBJ whole genome shotgun (WGS) entry which is preliminary data.</text>
</comment>
<reference evidence="2 3" key="1">
    <citation type="journal article" date="2024" name="BMC Genomics">
        <title>De novo assembly and annotation of Popillia japonica's genome with initial clues to its potential as an invasive pest.</title>
        <authorList>
            <person name="Cucini C."/>
            <person name="Boschi S."/>
            <person name="Funari R."/>
            <person name="Cardaioli E."/>
            <person name="Iannotti N."/>
            <person name="Marturano G."/>
            <person name="Paoli F."/>
            <person name="Bruttini M."/>
            <person name="Carapelli A."/>
            <person name="Frati F."/>
            <person name="Nardi F."/>
        </authorList>
    </citation>
    <scope>NUCLEOTIDE SEQUENCE [LARGE SCALE GENOMIC DNA]</scope>
    <source>
        <strain evidence="2">DMR45628</strain>
    </source>
</reference>
<keyword evidence="1" id="KW-1133">Transmembrane helix</keyword>
<gene>
    <name evidence="2" type="ORF">QE152_g137</name>
</gene>
<evidence type="ECO:0000313" key="3">
    <source>
        <dbReference type="Proteomes" id="UP001458880"/>
    </source>
</evidence>
<name>A0AAW1NK53_POPJA</name>
<feature type="transmembrane region" description="Helical" evidence="1">
    <location>
        <begin position="148"/>
        <end position="167"/>
    </location>
</feature>
<accession>A0AAW1NK53</accession>
<organism evidence="2 3">
    <name type="scientific">Popillia japonica</name>
    <name type="common">Japanese beetle</name>
    <dbReference type="NCBI Taxonomy" id="7064"/>
    <lineage>
        <taxon>Eukaryota</taxon>
        <taxon>Metazoa</taxon>
        <taxon>Ecdysozoa</taxon>
        <taxon>Arthropoda</taxon>
        <taxon>Hexapoda</taxon>
        <taxon>Insecta</taxon>
        <taxon>Pterygota</taxon>
        <taxon>Neoptera</taxon>
        <taxon>Endopterygota</taxon>
        <taxon>Coleoptera</taxon>
        <taxon>Polyphaga</taxon>
        <taxon>Scarabaeiformia</taxon>
        <taxon>Scarabaeidae</taxon>
        <taxon>Rutelinae</taxon>
        <taxon>Popillia</taxon>
    </lineage>
</organism>
<sequence>MSITTTEREEQTSCTQYEADTYKVRTDIHRRNNFTRSPSLDKIIKFNTYICSQNFFILPSILAWLKTSHTVLKSYAGRCTAIVKAVVYSSMLYKIIQAQASIMAAAFSDVSISEPKQFLRALKVILMETERSLEQLPEKLKRKLLKSAVYFCFFFIFLQLALCLWSLNWRLVPSGLIFLLVCLTIISYANYNCLRFIIIEELLKEEERNATPTCTHISRGYIRRKDILGQRTISKVKLF</sequence>
<dbReference type="Proteomes" id="UP001458880">
    <property type="component" value="Unassembled WGS sequence"/>
</dbReference>